<dbReference type="Pfam" id="PF00989">
    <property type="entry name" value="PAS"/>
    <property type="match status" value="1"/>
</dbReference>
<dbReference type="PRINTS" id="PR00785">
    <property type="entry name" value="NCTRNSLOCATR"/>
</dbReference>
<dbReference type="PROSITE" id="PS50888">
    <property type="entry name" value="BHLH"/>
    <property type="match status" value="1"/>
</dbReference>
<dbReference type="SUPFAM" id="SSF47459">
    <property type="entry name" value="HLH, helix-loop-helix DNA-binding domain"/>
    <property type="match status" value="1"/>
</dbReference>
<dbReference type="InterPro" id="IPR013767">
    <property type="entry name" value="PAS_fold"/>
</dbReference>
<dbReference type="SMART" id="SM00086">
    <property type="entry name" value="PAC"/>
    <property type="match status" value="1"/>
</dbReference>
<evidence type="ECO:0000313" key="13">
    <source>
        <dbReference type="Proteomes" id="UP000472270"/>
    </source>
</evidence>
<reference evidence="12" key="2">
    <citation type="submission" date="2025-09" db="UniProtKB">
        <authorList>
            <consortium name="Ensembl"/>
        </authorList>
    </citation>
    <scope>IDENTIFICATION</scope>
</reference>
<dbReference type="GO" id="GO:0003677">
    <property type="term" value="F:DNA binding"/>
    <property type="evidence" value="ECO:0007669"/>
    <property type="project" value="UniProtKB-KW"/>
</dbReference>
<evidence type="ECO:0000256" key="7">
    <source>
        <dbReference type="ARBA" id="ARBA00023242"/>
    </source>
</evidence>
<dbReference type="CDD" id="cd18947">
    <property type="entry name" value="bHLH-PAS_ARNT"/>
    <property type="match status" value="1"/>
</dbReference>
<dbReference type="GO" id="GO:0045893">
    <property type="term" value="P:positive regulation of DNA-templated transcription"/>
    <property type="evidence" value="ECO:0007669"/>
    <property type="project" value="UniProtKB-ARBA"/>
</dbReference>
<dbReference type="GO" id="GO:0001666">
    <property type="term" value="P:response to hypoxia"/>
    <property type="evidence" value="ECO:0007669"/>
    <property type="project" value="UniProtKB-ARBA"/>
</dbReference>
<keyword evidence="4" id="KW-0805">Transcription regulation</keyword>
<dbReference type="SMART" id="SM00353">
    <property type="entry name" value="HLH"/>
    <property type="match status" value="1"/>
</dbReference>
<dbReference type="Pfam" id="PF14598">
    <property type="entry name" value="PAS_11"/>
    <property type="match status" value="1"/>
</dbReference>
<feature type="domain" description="PAS" evidence="10">
    <location>
        <begin position="88"/>
        <end position="160"/>
    </location>
</feature>
<dbReference type="GO" id="GO:0003700">
    <property type="term" value="F:DNA-binding transcription factor activity"/>
    <property type="evidence" value="ECO:0007669"/>
    <property type="project" value="InterPro"/>
</dbReference>
<evidence type="ECO:0000256" key="4">
    <source>
        <dbReference type="ARBA" id="ARBA00023015"/>
    </source>
</evidence>
<keyword evidence="2" id="KW-0678">Repressor</keyword>
<gene>
    <name evidence="12" type="primary">LOC107742312</name>
</gene>
<dbReference type="InterPro" id="IPR001610">
    <property type="entry name" value="PAC"/>
</dbReference>
<dbReference type="PROSITE" id="PS50112">
    <property type="entry name" value="PAS"/>
    <property type="match status" value="2"/>
</dbReference>
<dbReference type="InterPro" id="IPR001067">
    <property type="entry name" value="Nuc_translocat"/>
</dbReference>
<dbReference type="GO" id="GO:0046983">
    <property type="term" value="F:protein dimerization activity"/>
    <property type="evidence" value="ECO:0007669"/>
    <property type="project" value="InterPro"/>
</dbReference>
<name>A0A673L4S5_9TELE</name>
<protein>
    <recommendedName>
        <fullName evidence="8">Aryl hydrocarbon receptor nuclear translocator 2</fullName>
    </recommendedName>
</protein>
<dbReference type="GO" id="GO:0005737">
    <property type="term" value="C:cytoplasm"/>
    <property type="evidence" value="ECO:0007669"/>
    <property type="project" value="InterPro"/>
</dbReference>
<accession>A0A673L4S5</accession>
<dbReference type="InterPro" id="IPR036638">
    <property type="entry name" value="HLH_DNA-bd_sf"/>
</dbReference>
<feature type="domain" description="PAS" evidence="10">
    <location>
        <begin position="296"/>
        <end position="347"/>
    </location>
</feature>
<comment type="subcellular location">
    <subcellularLocation>
        <location evidence="1">Nucleus</location>
    </subcellularLocation>
</comment>
<keyword evidence="3" id="KW-0677">Repeat</keyword>
<proteinExistence type="predicted"/>
<dbReference type="PANTHER" id="PTHR23042">
    <property type="entry name" value="CIRCADIAN PROTEIN CLOCK/ARNT/BMAL/PAS"/>
    <property type="match status" value="1"/>
</dbReference>
<evidence type="ECO:0000259" key="10">
    <source>
        <dbReference type="PROSITE" id="PS50112"/>
    </source>
</evidence>
<feature type="region of interest" description="Disordered" evidence="9">
    <location>
        <begin position="1"/>
        <end position="24"/>
    </location>
</feature>
<sequence>SPVRYDDDQIPGDKERYARENHSEIERRRRNKMTLYITELSDMVPTCSALARKPDKLTILRMAVSHMKSMRGTGNTSTDGAYKPSFLTEQELKHLILEAADGFLFVVAAETGRVIYVSDSVTPVLNHPQSEWFGSTLFEQVHPDDVDKLREQLSTSENSMTGRILDLKTGTVKKEGQQSSMRMCMGSRRSFICRMRCGSAPLDHISLNRLSSMRKRYRNGLGPSKEGEAQYSVVHCTGYIKAWPPAGMTIPDEDTEAGQTSKYCLVAIGRLQVTSSPVSMDMNGLSVPTEFLSRHNSDGIITFVDPRCINVIGYQPQDLLGKDILEFCHPEDQSHLRESFQQVVKLKGQVLSVMYRFRMKNREWMLIRTSSFTFQNPYSDEIEYIICTNTNVKYVQPSHFISLKAVGIDLSFFVENANIMPDAVAPKLIFSFGQNSFGGPKSLTLVPVASIPAGVHEAGKTIDKTDSLFSQERDPRFSDMYTGISGCMFIQILHLTSTASRTDFNLNMQFTVISLNVITKPTHVCQLEFVRYVMLDMKCIQSVIGAFGRYYDNLQKFQHKHMKSIFLAGQSQLFSVISWFKLGNSDKFACFCSVV</sequence>
<dbReference type="SMART" id="SM00091">
    <property type="entry name" value="PAS"/>
    <property type="match status" value="2"/>
</dbReference>
<dbReference type="Pfam" id="PF00010">
    <property type="entry name" value="HLH"/>
    <property type="match status" value="1"/>
</dbReference>
<evidence type="ECO:0000256" key="3">
    <source>
        <dbReference type="ARBA" id="ARBA00022737"/>
    </source>
</evidence>
<keyword evidence="13" id="KW-1185">Reference proteome</keyword>
<dbReference type="FunFam" id="3.30.450.20:FF:000020">
    <property type="entry name" value="Aryl hydrocarbon receptor nuclear translocator 2"/>
    <property type="match status" value="1"/>
</dbReference>
<dbReference type="GO" id="GO:0005634">
    <property type="term" value="C:nucleus"/>
    <property type="evidence" value="ECO:0007669"/>
    <property type="project" value="UniProtKB-SubCell"/>
</dbReference>
<dbReference type="CDD" id="cd00130">
    <property type="entry name" value="PAS"/>
    <property type="match status" value="2"/>
</dbReference>
<dbReference type="InterPro" id="IPR000014">
    <property type="entry name" value="PAS"/>
</dbReference>
<dbReference type="NCBIfam" id="TIGR00229">
    <property type="entry name" value="sensory_box"/>
    <property type="match status" value="1"/>
</dbReference>
<dbReference type="AlphaFoldDB" id="A0A673L4S5"/>
<evidence type="ECO:0000256" key="1">
    <source>
        <dbReference type="ARBA" id="ARBA00004123"/>
    </source>
</evidence>
<keyword evidence="5" id="KW-0238">DNA-binding</keyword>
<feature type="domain" description="BHLH" evidence="11">
    <location>
        <begin position="17"/>
        <end position="70"/>
    </location>
</feature>
<reference evidence="12" key="1">
    <citation type="submission" date="2025-08" db="UniProtKB">
        <authorList>
            <consortium name="Ensembl"/>
        </authorList>
    </citation>
    <scope>IDENTIFICATION</scope>
</reference>
<dbReference type="FunFam" id="3.30.450.20:FF:000003">
    <property type="entry name" value="Aryl hydrocarbon receptor nuclear translocator 2"/>
    <property type="match status" value="1"/>
</dbReference>
<dbReference type="Proteomes" id="UP000472270">
    <property type="component" value="Unassembled WGS sequence"/>
</dbReference>
<keyword evidence="6" id="KW-0804">Transcription</keyword>
<dbReference type="GO" id="GO:0005667">
    <property type="term" value="C:transcription regulator complex"/>
    <property type="evidence" value="ECO:0007669"/>
    <property type="project" value="InterPro"/>
</dbReference>
<dbReference type="Ensembl" id="ENSSRHT00000074025.1">
    <property type="protein sequence ID" value="ENSSRHP00000072052.1"/>
    <property type="gene ID" value="ENSSRHG00000032070.1"/>
</dbReference>
<evidence type="ECO:0000256" key="2">
    <source>
        <dbReference type="ARBA" id="ARBA00022491"/>
    </source>
</evidence>
<dbReference type="Gene3D" id="3.30.450.20">
    <property type="entry name" value="PAS domain"/>
    <property type="match status" value="2"/>
</dbReference>
<dbReference type="Gene3D" id="4.10.280.10">
    <property type="entry name" value="Helix-loop-helix DNA-binding domain"/>
    <property type="match status" value="1"/>
</dbReference>
<dbReference type="SUPFAM" id="SSF55785">
    <property type="entry name" value="PYP-like sensor domain (PAS domain)"/>
    <property type="match status" value="2"/>
</dbReference>
<dbReference type="FunFam" id="4.10.280.10:FF:000011">
    <property type="entry name" value="Aryl hydrocarbon receptor nuclear translocator 2"/>
    <property type="match status" value="1"/>
</dbReference>
<evidence type="ECO:0000259" key="11">
    <source>
        <dbReference type="PROSITE" id="PS50888"/>
    </source>
</evidence>
<dbReference type="InterPro" id="IPR011598">
    <property type="entry name" value="bHLH_dom"/>
</dbReference>
<dbReference type="GO" id="GO:0048513">
    <property type="term" value="P:animal organ development"/>
    <property type="evidence" value="ECO:0007669"/>
    <property type="project" value="UniProtKB-ARBA"/>
</dbReference>
<evidence type="ECO:0000256" key="9">
    <source>
        <dbReference type="SAM" id="MobiDB-lite"/>
    </source>
</evidence>
<evidence type="ECO:0000256" key="6">
    <source>
        <dbReference type="ARBA" id="ARBA00023163"/>
    </source>
</evidence>
<dbReference type="InterPro" id="IPR035965">
    <property type="entry name" value="PAS-like_dom_sf"/>
</dbReference>
<evidence type="ECO:0000256" key="8">
    <source>
        <dbReference type="ARBA" id="ARBA00071057"/>
    </source>
</evidence>
<dbReference type="InterPro" id="IPR050933">
    <property type="entry name" value="Circadian_TF"/>
</dbReference>
<evidence type="ECO:0000313" key="12">
    <source>
        <dbReference type="Ensembl" id="ENSSRHP00000072052.1"/>
    </source>
</evidence>
<evidence type="ECO:0000256" key="5">
    <source>
        <dbReference type="ARBA" id="ARBA00023125"/>
    </source>
</evidence>
<organism evidence="12 13">
    <name type="scientific">Sinocyclocheilus rhinocerous</name>
    <dbReference type="NCBI Taxonomy" id="307959"/>
    <lineage>
        <taxon>Eukaryota</taxon>
        <taxon>Metazoa</taxon>
        <taxon>Chordata</taxon>
        <taxon>Craniata</taxon>
        <taxon>Vertebrata</taxon>
        <taxon>Euteleostomi</taxon>
        <taxon>Actinopterygii</taxon>
        <taxon>Neopterygii</taxon>
        <taxon>Teleostei</taxon>
        <taxon>Ostariophysi</taxon>
        <taxon>Cypriniformes</taxon>
        <taxon>Cyprinidae</taxon>
        <taxon>Cyprininae</taxon>
        <taxon>Sinocyclocheilus</taxon>
    </lineage>
</organism>
<keyword evidence="7" id="KW-0539">Nucleus</keyword>